<dbReference type="PANTHER" id="PTHR33930">
    <property type="entry name" value="ALKYL HYDROPEROXIDE REDUCTASE AHPD"/>
    <property type="match status" value="1"/>
</dbReference>
<evidence type="ECO:0000313" key="2">
    <source>
        <dbReference type="EMBL" id="GLQ54771.1"/>
    </source>
</evidence>
<name>A0ABQ5W4D7_9HYPH</name>
<dbReference type="Pfam" id="PF02627">
    <property type="entry name" value="CMD"/>
    <property type="match status" value="1"/>
</dbReference>
<dbReference type="InterPro" id="IPR029032">
    <property type="entry name" value="AhpD-like"/>
</dbReference>
<feature type="domain" description="Carboxymuconolactone decarboxylase-like" evidence="1">
    <location>
        <begin position="29"/>
        <end position="105"/>
    </location>
</feature>
<dbReference type="InterPro" id="IPR003779">
    <property type="entry name" value="CMD-like"/>
</dbReference>
<evidence type="ECO:0000259" key="1">
    <source>
        <dbReference type="Pfam" id="PF02627"/>
    </source>
</evidence>
<dbReference type="NCBIfam" id="TIGR00778">
    <property type="entry name" value="ahpD_dom"/>
    <property type="match status" value="1"/>
</dbReference>
<dbReference type="EMBL" id="BSNS01000009">
    <property type="protein sequence ID" value="GLQ54771.1"/>
    <property type="molecule type" value="Genomic_DNA"/>
</dbReference>
<sequence>MDYDATIQDIETTFGSVPSFIHQIPKAALPGAWAELKALEFGETVLDAKTKALIGIAVAAQIPCDYCVWADTNTAKQAGATDEEIAEAVGVAALTRSWSTYFNGLQVDFETFKTELGGEGAMQ</sequence>
<gene>
    <name evidence="2" type="ORF">GCM10010862_20300</name>
</gene>
<dbReference type="InterPro" id="IPR004675">
    <property type="entry name" value="AhpD_core"/>
</dbReference>
<dbReference type="PANTHER" id="PTHR33930:SF2">
    <property type="entry name" value="BLR3452 PROTEIN"/>
    <property type="match status" value="1"/>
</dbReference>
<proteinExistence type="predicted"/>
<comment type="caution">
    <text evidence="2">The sequence shown here is derived from an EMBL/GenBank/DDBJ whole genome shotgun (WGS) entry which is preliminary data.</text>
</comment>
<accession>A0ABQ5W4D7</accession>
<evidence type="ECO:0000313" key="3">
    <source>
        <dbReference type="Proteomes" id="UP001156691"/>
    </source>
</evidence>
<reference evidence="3" key="1">
    <citation type="journal article" date="2019" name="Int. J. Syst. Evol. Microbiol.">
        <title>The Global Catalogue of Microorganisms (GCM) 10K type strain sequencing project: providing services to taxonomists for standard genome sequencing and annotation.</title>
        <authorList>
            <consortium name="The Broad Institute Genomics Platform"/>
            <consortium name="The Broad Institute Genome Sequencing Center for Infectious Disease"/>
            <person name="Wu L."/>
            <person name="Ma J."/>
        </authorList>
    </citation>
    <scope>NUCLEOTIDE SEQUENCE [LARGE SCALE GENOMIC DNA]</scope>
    <source>
        <strain evidence="3">NBRC 112416</strain>
    </source>
</reference>
<dbReference type="SUPFAM" id="SSF69118">
    <property type="entry name" value="AhpD-like"/>
    <property type="match status" value="1"/>
</dbReference>
<dbReference type="Proteomes" id="UP001156691">
    <property type="component" value="Unassembled WGS sequence"/>
</dbReference>
<dbReference type="Gene3D" id="1.20.1290.10">
    <property type="entry name" value="AhpD-like"/>
    <property type="match status" value="1"/>
</dbReference>
<organism evidence="2 3">
    <name type="scientific">Devosia nitrariae</name>
    <dbReference type="NCBI Taxonomy" id="2071872"/>
    <lineage>
        <taxon>Bacteria</taxon>
        <taxon>Pseudomonadati</taxon>
        <taxon>Pseudomonadota</taxon>
        <taxon>Alphaproteobacteria</taxon>
        <taxon>Hyphomicrobiales</taxon>
        <taxon>Devosiaceae</taxon>
        <taxon>Devosia</taxon>
    </lineage>
</organism>
<protein>
    <recommendedName>
        <fullName evidence="1">Carboxymuconolactone decarboxylase-like domain-containing protein</fullName>
    </recommendedName>
</protein>
<keyword evidence="3" id="KW-1185">Reference proteome</keyword>